<dbReference type="InterPro" id="IPR053374">
    <property type="entry name" value="TCP-1_chaperonin"/>
</dbReference>
<feature type="compositionally biased region" description="Polar residues" evidence="28">
    <location>
        <begin position="1393"/>
        <end position="1409"/>
    </location>
</feature>
<dbReference type="FunFam" id="3.30.40.10:FF:000016">
    <property type="entry name" value="Inhibitor of growth protein"/>
    <property type="match status" value="1"/>
</dbReference>
<evidence type="ECO:0000256" key="17">
    <source>
        <dbReference type="ARBA" id="ARBA00022853"/>
    </source>
</evidence>
<dbReference type="OrthoDB" id="10052040at2759"/>
<feature type="compositionally biased region" description="Basic and acidic residues" evidence="28">
    <location>
        <begin position="931"/>
        <end position="941"/>
    </location>
</feature>
<feature type="compositionally biased region" description="Low complexity" evidence="28">
    <location>
        <begin position="1437"/>
        <end position="1450"/>
    </location>
</feature>
<feature type="domain" description="PHD-type" evidence="29">
    <location>
        <begin position="1045"/>
        <end position="1094"/>
    </location>
</feature>
<evidence type="ECO:0000256" key="15">
    <source>
        <dbReference type="ARBA" id="ARBA00022833"/>
    </source>
</evidence>
<dbReference type="NCBIfam" id="TIGR02347">
    <property type="entry name" value="chap_CCT_zeta"/>
    <property type="match status" value="1"/>
</dbReference>
<dbReference type="InterPro" id="IPR011419">
    <property type="entry name" value="ATP12_ATP_synth-F1-assembly"/>
</dbReference>
<dbReference type="InterPro" id="IPR011011">
    <property type="entry name" value="Znf_FYVE_PHD"/>
</dbReference>
<dbReference type="PROSITE" id="PS00995">
    <property type="entry name" value="TCP1_3"/>
    <property type="match status" value="1"/>
</dbReference>
<dbReference type="Gene3D" id="3.30.40.10">
    <property type="entry name" value="Zinc/RING finger domain, C3HC4 (zinc finger)"/>
    <property type="match status" value="1"/>
</dbReference>
<dbReference type="Gene3D" id="1.10.3580.10">
    <property type="entry name" value="ATP12 ATPase"/>
    <property type="match status" value="1"/>
</dbReference>
<dbReference type="Pfam" id="PF07542">
    <property type="entry name" value="ATP12"/>
    <property type="match status" value="1"/>
</dbReference>
<dbReference type="GO" id="GO:0005654">
    <property type="term" value="C:nucleoplasm"/>
    <property type="evidence" value="ECO:0007669"/>
    <property type="project" value="UniProtKB-ARBA"/>
</dbReference>
<dbReference type="InterPro" id="IPR042272">
    <property type="entry name" value="ATP12_ATP_synth-F1-assembly_N"/>
</dbReference>
<feature type="compositionally biased region" description="Polar residues" evidence="28">
    <location>
        <begin position="1360"/>
        <end position="1372"/>
    </location>
</feature>
<protein>
    <recommendedName>
        <fullName evidence="27">Chromatin modification-related protein</fullName>
    </recommendedName>
</protein>
<evidence type="ECO:0000256" key="24">
    <source>
        <dbReference type="ARBA" id="ARBA00023242"/>
    </source>
</evidence>
<accession>A0A261XZ66</accession>
<dbReference type="GO" id="GO:0006325">
    <property type="term" value="P:chromatin organization"/>
    <property type="evidence" value="ECO:0007669"/>
    <property type="project" value="UniProtKB-KW"/>
</dbReference>
<dbReference type="InterPro" id="IPR017998">
    <property type="entry name" value="Chaperone_TCP-1"/>
</dbReference>
<comment type="subunit">
    <text evidence="8">Component of the T-complex protein 1 (TCP1) complex.</text>
</comment>
<keyword evidence="22" id="KW-0804">Transcription</keyword>
<evidence type="ECO:0000256" key="8">
    <source>
        <dbReference type="ARBA" id="ARBA00011381"/>
    </source>
</evidence>
<dbReference type="SUPFAM" id="SSF160909">
    <property type="entry name" value="ATP12-like"/>
    <property type="match status" value="1"/>
</dbReference>
<evidence type="ECO:0000256" key="20">
    <source>
        <dbReference type="ARBA" id="ARBA00023015"/>
    </source>
</evidence>
<feature type="region of interest" description="Disordered" evidence="28">
    <location>
        <begin position="1353"/>
        <end position="1487"/>
    </location>
</feature>
<dbReference type="GO" id="GO:0005832">
    <property type="term" value="C:chaperonin-containing T-complex"/>
    <property type="evidence" value="ECO:0007669"/>
    <property type="project" value="UniProtKB-ARBA"/>
</dbReference>
<comment type="function">
    <text evidence="1">Molecular chaperone; assists the folding of proteins upon ATP hydrolysis.</text>
</comment>
<keyword evidence="19" id="KW-0809">Transit peptide</keyword>
<dbReference type="InterPro" id="IPR029021">
    <property type="entry name" value="Prot-tyrosine_phosphatase-like"/>
</dbReference>
<keyword evidence="16 26" id="KW-0067">ATP-binding</keyword>
<dbReference type="Gene3D" id="6.10.140.1740">
    <property type="match status" value="1"/>
</dbReference>
<keyword evidence="10" id="KW-0678">Repressor</keyword>
<evidence type="ECO:0000256" key="18">
    <source>
        <dbReference type="ARBA" id="ARBA00022912"/>
    </source>
</evidence>
<comment type="domain">
    <text evidence="27">The PHD-type zinc finger mediates the binding to H3K4me3.</text>
</comment>
<dbReference type="CDD" id="cd14498">
    <property type="entry name" value="DSP"/>
    <property type="match status" value="1"/>
</dbReference>
<keyword evidence="12 26" id="KW-0547">Nucleotide-binding</keyword>
<evidence type="ECO:0000256" key="13">
    <source>
        <dbReference type="ARBA" id="ARBA00022771"/>
    </source>
</evidence>
<keyword evidence="21" id="KW-0496">Mitochondrion</keyword>
<comment type="similarity">
    <text evidence="6">Belongs to the ATP12 family.</text>
</comment>
<dbReference type="Gene3D" id="3.30.2180.10">
    <property type="entry name" value="ATP12-like"/>
    <property type="match status" value="1"/>
</dbReference>
<gene>
    <name evidence="32" type="ORF">BZG36_04170</name>
</gene>
<dbReference type="InterPro" id="IPR012722">
    <property type="entry name" value="Chap_CCT_zeta"/>
</dbReference>
<dbReference type="SMART" id="SM00404">
    <property type="entry name" value="PTPc_motif"/>
    <property type="match status" value="1"/>
</dbReference>
<dbReference type="FunFam" id="3.50.7.10:FF:000004">
    <property type="entry name" value="T-complex protein 1 subunit zeta"/>
    <property type="match status" value="1"/>
</dbReference>
<dbReference type="Gene3D" id="1.10.560.10">
    <property type="entry name" value="GroEL-like equatorial domain"/>
    <property type="match status" value="1"/>
</dbReference>
<evidence type="ECO:0000259" key="30">
    <source>
        <dbReference type="PROSITE" id="PS50054"/>
    </source>
</evidence>
<dbReference type="PRINTS" id="PR00304">
    <property type="entry name" value="TCOMPLEXTCP1"/>
</dbReference>
<comment type="similarity">
    <text evidence="5 26">Belongs to the TCP-1 chaperonin family.</text>
</comment>
<comment type="subunit">
    <text evidence="27">Component of an histone acetyltransferase complex. Interacts with H3K4me3 and to a lesser extent with H3K4me2.</text>
</comment>
<dbReference type="FunFam" id="1.10.560.10:FF:000038">
    <property type="entry name" value="Chaperonin containing TCP1 subunit 6B"/>
    <property type="match status" value="1"/>
</dbReference>
<dbReference type="InterPro" id="IPR000340">
    <property type="entry name" value="Dual-sp_phosphatase_cat-dom"/>
</dbReference>
<keyword evidence="13 25" id="KW-0863">Zinc-finger</keyword>
<dbReference type="GO" id="GO:0004721">
    <property type="term" value="F:phosphoprotein phosphatase activity"/>
    <property type="evidence" value="ECO:0007669"/>
    <property type="project" value="UniProtKB-KW"/>
</dbReference>
<evidence type="ECO:0000256" key="1">
    <source>
        <dbReference type="ARBA" id="ARBA00002912"/>
    </source>
</evidence>
<evidence type="ECO:0000256" key="25">
    <source>
        <dbReference type="PROSITE-ProRule" id="PRU00146"/>
    </source>
</evidence>
<comment type="similarity">
    <text evidence="7 27">Belongs to the ING family.</text>
</comment>
<evidence type="ECO:0000256" key="16">
    <source>
        <dbReference type="ARBA" id="ARBA00022840"/>
    </source>
</evidence>
<dbReference type="InterPro" id="IPR001965">
    <property type="entry name" value="Znf_PHD"/>
</dbReference>
<dbReference type="InterPro" id="IPR019787">
    <property type="entry name" value="Znf_PHD-finger"/>
</dbReference>
<evidence type="ECO:0000256" key="7">
    <source>
        <dbReference type="ARBA" id="ARBA00010210"/>
    </source>
</evidence>
<dbReference type="InterPro" id="IPR019786">
    <property type="entry name" value="Zinc_finger_PHD-type_CS"/>
</dbReference>
<evidence type="ECO:0000256" key="9">
    <source>
        <dbReference type="ARBA" id="ARBA00022490"/>
    </source>
</evidence>
<dbReference type="InterPro" id="IPR023335">
    <property type="entry name" value="ATP12_ortho_dom_sf"/>
</dbReference>
<evidence type="ECO:0000256" key="26">
    <source>
        <dbReference type="RuleBase" id="RU004187"/>
    </source>
</evidence>
<dbReference type="InterPro" id="IPR002194">
    <property type="entry name" value="Chaperonin_TCP-1_CS"/>
</dbReference>
<comment type="subcellular location">
    <subcellularLocation>
        <location evidence="4">Cytoplasm</location>
    </subcellularLocation>
    <subcellularLocation>
        <location evidence="3">Mitochondrion</location>
    </subcellularLocation>
    <subcellularLocation>
        <location evidence="2 27">Nucleus</location>
    </subcellularLocation>
</comment>
<dbReference type="InterPro" id="IPR013907">
    <property type="entry name" value="Sds3"/>
</dbReference>
<dbReference type="SMART" id="SM00249">
    <property type="entry name" value="PHD"/>
    <property type="match status" value="1"/>
</dbReference>
<keyword evidence="9" id="KW-0963">Cytoplasm</keyword>
<feature type="compositionally biased region" description="Acidic residues" evidence="28">
    <location>
        <begin position="1457"/>
        <end position="1470"/>
    </location>
</feature>
<dbReference type="SUPFAM" id="SSF54849">
    <property type="entry name" value="GroEL-intermediate domain like"/>
    <property type="match status" value="1"/>
</dbReference>
<dbReference type="Pfam" id="PF00782">
    <property type="entry name" value="DSPc"/>
    <property type="match status" value="1"/>
</dbReference>
<dbReference type="GO" id="GO:0008270">
    <property type="term" value="F:zinc ion binding"/>
    <property type="evidence" value="ECO:0007669"/>
    <property type="project" value="UniProtKB-KW"/>
</dbReference>
<keyword evidence="14" id="KW-0378">Hydrolase</keyword>
<dbReference type="Proteomes" id="UP000242875">
    <property type="component" value="Unassembled WGS sequence"/>
</dbReference>
<dbReference type="PROSITE" id="PS00751">
    <property type="entry name" value="TCP1_2"/>
    <property type="match status" value="1"/>
</dbReference>
<evidence type="ECO:0000259" key="29">
    <source>
        <dbReference type="PROSITE" id="PS50016"/>
    </source>
</evidence>
<evidence type="ECO:0000256" key="5">
    <source>
        <dbReference type="ARBA" id="ARBA00008020"/>
    </source>
</evidence>
<dbReference type="InterPro" id="IPR027410">
    <property type="entry name" value="TCP-1-like_intermed_sf"/>
</dbReference>
<feature type="domain" description="Tyrosine-protein phosphatase" evidence="30">
    <location>
        <begin position="566"/>
        <end position="758"/>
    </location>
</feature>
<evidence type="ECO:0000256" key="11">
    <source>
        <dbReference type="ARBA" id="ARBA00022723"/>
    </source>
</evidence>
<evidence type="ECO:0000256" key="12">
    <source>
        <dbReference type="ARBA" id="ARBA00022741"/>
    </source>
</evidence>
<dbReference type="GO" id="GO:0051082">
    <property type="term" value="F:unfolded protein binding"/>
    <property type="evidence" value="ECO:0007669"/>
    <property type="project" value="InterPro"/>
</dbReference>
<dbReference type="GO" id="GO:0005739">
    <property type="term" value="C:mitochondrion"/>
    <property type="evidence" value="ECO:0007669"/>
    <property type="project" value="UniProtKB-SubCell"/>
</dbReference>
<dbReference type="SUPFAM" id="SSF52029">
    <property type="entry name" value="GroEL apical domain-like"/>
    <property type="match status" value="1"/>
</dbReference>
<dbReference type="SUPFAM" id="SSF57903">
    <property type="entry name" value="FYVE/PHD zinc finger"/>
    <property type="match status" value="1"/>
</dbReference>
<dbReference type="InterPro" id="IPR000387">
    <property type="entry name" value="Tyr_Pase_dom"/>
</dbReference>
<dbReference type="GO" id="GO:0016887">
    <property type="term" value="F:ATP hydrolysis activity"/>
    <property type="evidence" value="ECO:0007669"/>
    <property type="project" value="InterPro"/>
</dbReference>
<dbReference type="Gene3D" id="3.90.190.10">
    <property type="entry name" value="Protein tyrosine phosphatase superfamily"/>
    <property type="match status" value="1"/>
</dbReference>
<feature type="domain" description="Tyrosine specific protein phosphatases" evidence="31">
    <location>
        <begin position="670"/>
        <end position="746"/>
    </location>
</feature>
<evidence type="ECO:0000256" key="2">
    <source>
        <dbReference type="ARBA" id="ARBA00004123"/>
    </source>
</evidence>
<dbReference type="SUPFAM" id="SSF48592">
    <property type="entry name" value="GroEL equatorial domain-like"/>
    <property type="match status" value="1"/>
</dbReference>
<dbReference type="GO" id="GO:0043461">
    <property type="term" value="P:proton-transporting ATP synthase complex assembly"/>
    <property type="evidence" value="ECO:0007669"/>
    <property type="project" value="InterPro"/>
</dbReference>
<dbReference type="GO" id="GO:0140662">
    <property type="term" value="F:ATP-dependent protein folding chaperone"/>
    <property type="evidence" value="ECO:0007669"/>
    <property type="project" value="InterPro"/>
</dbReference>
<feature type="region of interest" description="Disordered" evidence="28">
    <location>
        <begin position="981"/>
        <end position="1012"/>
    </location>
</feature>
<evidence type="ECO:0000256" key="14">
    <source>
        <dbReference type="ARBA" id="ARBA00022801"/>
    </source>
</evidence>
<dbReference type="CDD" id="cd15505">
    <property type="entry name" value="PHD_ING"/>
    <property type="match status" value="1"/>
</dbReference>
<dbReference type="InterPro" id="IPR024610">
    <property type="entry name" value="ING_N_histone-binding"/>
</dbReference>
<dbReference type="InterPro" id="IPR013083">
    <property type="entry name" value="Znf_RING/FYVE/PHD"/>
</dbReference>
<dbReference type="GO" id="GO:0010468">
    <property type="term" value="P:regulation of gene expression"/>
    <property type="evidence" value="ECO:0007669"/>
    <property type="project" value="UniProtKB-ARBA"/>
</dbReference>
<organism evidence="32 33">
    <name type="scientific">Bifiguratus adelaidae</name>
    <dbReference type="NCBI Taxonomy" id="1938954"/>
    <lineage>
        <taxon>Eukaryota</taxon>
        <taxon>Fungi</taxon>
        <taxon>Fungi incertae sedis</taxon>
        <taxon>Mucoromycota</taxon>
        <taxon>Mucoromycotina</taxon>
        <taxon>Endogonomycetes</taxon>
        <taxon>Endogonales</taxon>
        <taxon>Endogonales incertae sedis</taxon>
        <taxon>Bifiguratus</taxon>
    </lineage>
</organism>
<keyword evidence="17 27" id="KW-0156">Chromatin regulator</keyword>
<dbReference type="FunFam" id="3.30.260.10:FF:000017">
    <property type="entry name" value="T-complex protein 1 subunit zeta"/>
    <property type="match status" value="1"/>
</dbReference>
<dbReference type="SMART" id="SM01408">
    <property type="entry name" value="ING"/>
    <property type="match status" value="1"/>
</dbReference>
<evidence type="ECO:0000256" key="6">
    <source>
        <dbReference type="ARBA" id="ARBA00008231"/>
    </source>
</evidence>
<dbReference type="InterPro" id="IPR027409">
    <property type="entry name" value="GroEL-like_apical_dom_sf"/>
</dbReference>
<sequence length="1729" mass="192365">MLTAGCTINPNSEVARRGQALQLNITAAIGLQDVLKSNLGPKGTIKMLVDGSGNIKLTKDGKVLLTEMQIQHPTAAMIAKAATAQDDITGDGTTSVVLLVGELLKQAERYISEGLHPRVITEGYDLAKEEAVKFLETFKHTPTIDREMLISTARTSLRTKLSKDVADTLTEAVVDAVMAIQREGEPIDLHMVEIMKMQHRSDTDSRLIRGLVLDHGARHPDMLKKVTDAFILTLNVSLEYEKSEINSGFFYSTPEQREKLVESERKHVDDKVRQIVDFKNTVCSGGNKDKGFVIINQKGIDPLSLDLLAKNGILALRRAKRRNMERLQLVCGGVAQNSVEDLTPEVLGYAGLVYEHTLGEEKYTFVEECLDPKSVTIMLKGPNAHTISQMNDALRDGLRAVKNAIEDKAVVPGAGAFEVACSAHLNKFKSSVKGRAKMGVSAFAEALLVIPKILAQNGGFDAQDVIVALQEEQAEGHLVGVDLNTGETLDPTIEGIWDNYRVLRHMLHSCSVIATNLLLVDEMMRAGRSSLKSGADAGMNDRQQQSWQEAKEQLRIQAYRHPYGSGPIEILPNLYLGDEANARNIAALQERGIRHVVTVAQEVDLSKLYSSVSFSSYLTESAQPRTTPSTWNHHSSPAILYSIPTPSSTIPTYERHAWSHNHPRFLSEIPEFVQRIHSLLHPQADIGSKSANPTPVLVHCQCGVSRSASLMIAYVMYANPQWGFQKSLDYVRERTSGIIDPNISFISALQAWQDQLTECAQTTRPHLLRAQSSISSFGRVRKGPQKPKPLEDGKLARLERTKSLGRQSTTIEALPLELQRNFTLMRELDGYAQDLMENVAQKAMAFIDSVKADNPETRLEKLKEIGMLLTESLKRGEEKVSLAKSTYDTVDRHCTRLDTDLTKFEDDHLAGGPSRLASLLAGGGLGVSSRKGVDEMSDKGSRRGGRDKRVGDSPAKSKHCHVNTHRGCFLTIALFSERKLAKDTPPPGSRGDRSGQKLAGNKGRRDRGKVDDAYGAAGFNAKERSGGKAKASAMATDMPIDPNEPLYCYCQQVSYGEMVACDNDDCEIEWFHLGCVDLSKVPKGKWYCNNCINLLRRGYRQPLSGRSANWTLCYQQRHLSRSAVALDLKQAEKESSADRAERTFRRFWKKASVADHDGKLAIALDNRLLRTPNKQKLLLPAEKRRLATIIAAEWDAQQKILKPHSLPLTSLVFRASDALEKGENTLRPQVIDQLMRYLDTDTICYHQDFPENLVQMQETHWKPVIDWVQEQYNVDIKVTTGLAAVSQSAETKAKLTEVLNDMSALELAAFERAIMISKSFLIGLALVKKCIPVEYAAEAAHAEVNSQIERWGEVEDSHDSSATQTLTPNEALSPSKRDRGTSPDTPAKRARTSQRLTQGSESESTSKINPNALKDVATTDKSPNGKSANTLLGDGGPVSSISNPSSTASPAKPQDSETPESDAEASDSADYDSGTAQQKEQRRIDRDKLLRQRLRDLEEQQRMIENGTHPHLKRLRRELEARTEWKRSTAERKLEYREKSCQALLTAAKKQADYDYHVARMRKRRELMEATQSKIFAMRNEMIAIRLSSALYLRPRRHSVRSTTKLFPPSSDEYPFTSMPFLDSMLTSNLSLTHVSLPSRPQSASVFEIENDLDLIHQNARDSDTPMETTDSEDNSWEDQRAMDAMPDISYDHSSGPHKLVGNTEYFQQSDYLDKKDELDMPNDVLSVV</sequence>
<dbReference type="PROSITE" id="PS50056">
    <property type="entry name" value="TYR_PHOSPHATASE_2"/>
    <property type="match status" value="1"/>
</dbReference>
<dbReference type="InterPro" id="IPR003595">
    <property type="entry name" value="Tyr_Pase_cat"/>
</dbReference>
<keyword evidence="11 27" id="KW-0479">Metal-binding</keyword>
<dbReference type="PROSITE" id="PS01359">
    <property type="entry name" value="ZF_PHD_1"/>
    <property type="match status" value="1"/>
</dbReference>
<dbReference type="InterPro" id="IPR002423">
    <property type="entry name" value="Cpn60/GroEL/TCP-1"/>
</dbReference>
<dbReference type="CDD" id="cd03342">
    <property type="entry name" value="TCP1_zeta"/>
    <property type="match status" value="1"/>
</dbReference>
<dbReference type="Gene3D" id="3.50.7.10">
    <property type="entry name" value="GroEL"/>
    <property type="match status" value="1"/>
</dbReference>
<dbReference type="InterPro" id="IPR027413">
    <property type="entry name" value="GROEL-like_equatorial_sf"/>
</dbReference>
<evidence type="ECO:0000256" key="10">
    <source>
        <dbReference type="ARBA" id="ARBA00022491"/>
    </source>
</evidence>
<keyword evidence="18" id="KW-0904">Protein phosphatase</keyword>
<keyword evidence="23 26" id="KW-0143">Chaperone</keyword>
<evidence type="ECO:0000256" key="23">
    <source>
        <dbReference type="ARBA" id="ARBA00023186"/>
    </source>
</evidence>
<dbReference type="EMBL" id="MVBO01000080">
    <property type="protein sequence ID" value="OZJ03544.1"/>
    <property type="molecule type" value="Genomic_DNA"/>
</dbReference>
<name>A0A261XZ66_9FUNG</name>
<evidence type="ECO:0000256" key="22">
    <source>
        <dbReference type="ARBA" id="ARBA00023163"/>
    </source>
</evidence>
<evidence type="ECO:0000313" key="32">
    <source>
        <dbReference type="EMBL" id="OZJ03544.1"/>
    </source>
</evidence>
<dbReference type="Pfam" id="PF00118">
    <property type="entry name" value="Cpn60_TCP1"/>
    <property type="match status" value="1"/>
</dbReference>
<dbReference type="GO" id="GO:0005524">
    <property type="term" value="F:ATP binding"/>
    <property type="evidence" value="ECO:0007669"/>
    <property type="project" value="UniProtKB-KW"/>
</dbReference>
<dbReference type="CDD" id="cd16859">
    <property type="entry name" value="ING_ING4_5"/>
    <property type="match status" value="1"/>
</dbReference>
<evidence type="ECO:0000256" key="4">
    <source>
        <dbReference type="ARBA" id="ARBA00004496"/>
    </source>
</evidence>
<dbReference type="SMART" id="SM00195">
    <property type="entry name" value="DSPc"/>
    <property type="match status" value="1"/>
</dbReference>
<proteinExistence type="inferred from homology"/>
<dbReference type="Pfam" id="PF12998">
    <property type="entry name" value="ING"/>
    <property type="match status" value="1"/>
</dbReference>
<evidence type="ECO:0000256" key="27">
    <source>
        <dbReference type="RuleBase" id="RU361213"/>
    </source>
</evidence>
<dbReference type="PROSITE" id="PS00383">
    <property type="entry name" value="TYR_PHOSPHATASE_1"/>
    <property type="match status" value="1"/>
</dbReference>
<evidence type="ECO:0000256" key="28">
    <source>
        <dbReference type="SAM" id="MobiDB-lite"/>
    </source>
</evidence>
<comment type="function">
    <text evidence="27">Component of an histone acetyltransferase complex.</text>
</comment>
<evidence type="ECO:0000256" key="21">
    <source>
        <dbReference type="ARBA" id="ARBA00023128"/>
    </source>
</evidence>
<comment type="caution">
    <text evidence="32">The sequence shown here is derived from an EMBL/GenBank/DDBJ whole genome shotgun (WGS) entry which is preliminary data.</text>
</comment>
<dbReference type="PROSITE" id="PS50054">
    <property type="entry name" value="TYR_PHOSPHATASE_DUAL"/>
    <property type="match status" value="1"/>
</dbReference>
<keyword evidence="33" id="KW-1185">Reference proteome</keyword>
<dbReference type="InterPro" id="IPR020422">
    <property type="entry name" value="TYR_PHOSPHATASE_DUAL_dom"/>
</dbReference>
<dbReference type="Gene3D" id="3.30.260.10">
    <property type="entry name" value="TCP-1-like chaperonin intermediate domain"/>
    <property type="match status" value="1"/>
</dbReference>
<evidence type="ECO:0000256" key="19">
    <source>
        <dbReference type="ARBA" id="ARBA00022946"/>
    </source>
</evidence>
<feature type="region of interest" description="Disordered" evidence="28">
    <location>
        <begin position="928"/>
        <end position="960"/>
    </location>
</feature>
<dbReference type="SUPFAM" id="SSF52799">
    <property type="entry name" value="(Phosphotyrosine protein) phosphatases II"/>
    <property type="match status" value="1"/>
</dbReference>
<dbReference type="Pfam" id="PF08598">
    <property type="entry name" value="Sds3"/>
    <property type="match status" value="1"/>
</dbReference>
<reference evidence="32 33" key="1">
    <citation type="journal article" date="2017" name="Mycologia">
        <title>Bifiguratus adelaidae, gen. et sp. nov., a new member of Mucoromycotina in endophytic and soil-dwelling habitats.</title>
        <authorList>
            <person name="Torres-Cruz T.J."/>
            <person name="Billingsley Tobias T.L."/>
            <person name="Almatruk M."/>
            <person name="Hesse C."/>
            <person name="Kuske C.R."/>
            <person name="Desiro A."/>
            <person name="Benucci G.M."/>
            <person name="Bonito G."/>
            <person name="Stajich J.E."/>
            <person name="Dunlap C."/>
            <person name="Arnold A.E."/>
            <person name="Porras-Alfaro A."/>
        </authorList>
    </citation>
    <scope>NUCLEOTIDE SEQUENCE [LARGE SCALE GENOMIC DNA]</scope>
    <source>
        <strain evidence="32 33">AZ0501</strain>
    </source>
</reference>
<feature type="compositionally biased region" description="Polar residues" evidence="28">
    <location>
        <begin position="1419"/>
        <end position="1430"/>
    </location>
</feature>
<evidence type="ECO:0000259" key="31">
    <source>
        <dbReference type="PROSITE" id="PS50056"/>
    </source>
</evidence>
<dbReference type="InterPro" id="IPR016130">
    <property type="entry name" value="Tyr_Pase_AS"/>
</dbReference>
<dbReference type="PROSITE" id="PS50016">
    <property type="entry name" value="ZF_PHD_2"/>
    <property type="match status" value="1"/>
</dbReference>
<dbReference type="PROSITE" id="PS00750">
    <property type="entry name" value="TCP1_1"/>
    <property type="match status" value="1"/>
</dbReference>
<dbReference type="PANTHER" id="PTHR11353">
    <property type="entry name" value="CHAPERONIN"/>
    <property type="match status" value="1"/>
</dbReference>
<keyword evidence="15 27" id="KW-0862">Zinc</keyword>
<keyword evidence="24 27" id="KW-0539">Nucleus</keyword>
<dbReference type="FunFam" id="1.10.560.10:FF:000058">
    <property type="entry name" value="T-complex protein 1 subunit zeta"/>
    <property type="match status" value="1"/>
</dbReference>
<dbReference type="NCBIfam" id="NF041083">
    <property type="entry name" value="thermosome_beta"/>
    <property type="match status" value="1"/>
</dbReference>
<keyword evidence="20" id="KW-0805">Transcription regulation</keyword>
<evidence type="ECO:0000313" key="33">
    <source>
        <dbReference type="Proteomes" id="UP000242875"/>
    </source>
</evidence>
<evidence type="ECO:0000256" key="3">
    <source>
        <dbReference type="ARBA" id="ARBA00004173"/>
    </source>
</evidence>